<keyword evidence="1" id="KW-0812">Transmembrane</keyword>
<dbReference type="RefSeq" id="WP_188748522.1">
    <property type="nucleotide sequence ID" value="NZ_BMIK01000002.1"/>
</dbReference>
<keyword evidence="1" id="KW-1133">Transmembrane helix</keyword>
<evidence type="ECO:0000256" key="1">
    <source>
        <dbReference type="SAM" id="Phobius"/>
    </source>
</evidence>
<comment type="caution">
    <text evidence="2">The sequence shown here is derived from an EMBL/GenBank/DDBJ whole genome shotgun (WGS) entry which is preliminary data.</text>
</comment>
<reference evidence="3" key="1">
    <citation type="journal article" date="2019" name="Int. J. Syst. Evol. Microbiol.">
        <title>The Global Catalogue of Microorganisms (GCM) 10K type strain sequencing project: providing services to taxonomists for standard genome sequencing and annotation.</title>
        <authorList>
            <consortium name="The Broad Institute Genomics Platform"/>
            <consortium name="The Broad Institute Genome Sequencing Center for Infectious Disease"/>
            <person name="Wu L."/>
            <person name="Ma J."/>
        </authorList>
    </citation>
    <scope>NUCLEOTIDE SEQUENCE [LARGE SCALE GENOMIC DNA]</scope>
    <source>
        <strain evidence="3">CGMCC 1.15342</strain>
    </source>
</reference>
<proteinExistence type="predicted"/>
<name>A0ABQ1LAZ3_9SPHI</name>
<feature type="transmembrane region" description="Helical" evidence="1">
    <location>
        <begin position="57"/>
        <end position="80"/>
    </location>
</feature>
<keyword evidence="1" id="KW-0472">Membrane</keyword>
<keyword evidence="3" id="KW-1185">Reference proteome</keyword>
<dbReference type="Proteomes" id="UP000597338">
    <property type="component" value="Unassembled WGS sequence"/>
</dbReference>
<gene>
    <name evidence="2" type="ORF">GCM10011386_12180</name>
</gene>
<protein>
    <recommendedName>
        <fullName evidence="4">Haemolysin XhlA</fullName>
    </recommendedName>
</protein>
<accession>A0ABQ1LAZ3</accession>
<sequence length="82" mass="9349">MSTITITKLYALLSGKLGKESAENLTTYIEEQIKEEVEDKTKILATKADLAETKTEIIKWMFIFWIGQVAATFGFILLYLNK</sequence>
<evidence type="ECO:0008006" key="4">
    <source>
        <dbReference type="Google" id="ProtNLM"/>
    </source>
</evidence>
<organism evidence="2 3">
    <name type="scientific">Parapedobacter defluvii</name>
    <dbReference type="NCBI Taxonomy" id="2045106"/>
    <lineage>
        <taxon>Bacteria</taxon>
        <taxon>Pseudomonadati</taxon>
        <taxon>Bacteroidota</taxon>
        <taxon>Sphingobacteriia</taxon>
        <taxon>Sphingobacteriales</taxon>
        <taxon>Sphingobacteriaceae</taxon>
        <taxon>Parapedobacter</taxon>
    </lineage>
</organism>
<evidence type="ECO:0000313" key="2">
    <source>
        <dbReference type="EMBL" id="GGC21772.1"/>
    </source>
</evidence>
<evidence type="ECO:0000313" key="3">
    <source>
        <dbReference type="Proteomes" id="UP000597338"/>
    </source>
</evidence>
<dbReference type="EMBL" id="BMIK01000002">
    <property type="protein sequence ID" value="GGC21772.1"/>
    <property type="molecule type" value="Genomic_DNA"/>
</dbReference>